<dbReference type="InterPro" id="IPR007627">
    <property type="entry name" value="RNA_pol_sigma70_r2"/>
</dbReference>
<dbReference type="InterPro" id="IPR013324">
    <property type="entry name" value="RNA_pol_sigma_r3/r4-like"/>
</dbReference>
<evidence type="ECO:0000313" key="8">
    <source>
        <dbReference type="Proteomes" id="UP000182057"/>
    </source>
</evidence>
<proteinExistence type="inferred from homology"/>
<keyword evidence="4" id="KW-0804">Transcription</keyword>
<evidence type="ECO:0000259" key="5">
    <source>
        <dbReference type="Pfam" id="PF04542"/>
    </source>
</evidence>
<dbReference type="InterPro" id="IPR014284">
    <property type="entry name" value="RNA_pol_sigma-70_dom"/>
</dbReference>
<dbReference type="EMBL" id="FMMM01000078">
    <property type="protein sequence ID" value="SCQ24368.1"/>
    <property type="molecule type" value="Genomic_DNA"/>
</dbReference>
<evidence type="ECO:0000256" key="2">
    <source>
        <dbReference type="ARBA" id="ARBA00023015"/>
    </source>
</evidence>
<feature type="domain" description="RNA polymerase sigma factor 70 region 4 type 2" evidence="6">
    <location>
        <begin position="130"/>
        <end position="181"/>
    </location>
</feature>
<dbReference type="SUPFAM" id="SSF88659">
    <property type="entry name" value="Sigma3 and sigma4 domains of RNA polymerase sigma factors"/>
    <property type="match status" value="1"/>
</dbReference>
<dbReference type="Pfam" id="PF08281">
    <property type="entry name" value="Sigma70_r4_2"/>
    <property type="match status" value="1"/>
</dbReference>
<evidence type="ECO:0000256" key="3">
    <source>
        <dbReference type="ARBA" id="ARBA00023082"/>
    </source>
</evidence>
<dbReference type="NCBIfam" id="TIGR02937">
    <property type="entry name" value="sigma70-ECF"/>
    <property type="match status" value="1"/>
</dbReference>
<protein>
    <submittedName>
        <fullName evidence="7">ECF RNA polymerase sigma-E factor</fullName>
    </submittedName>
</protein>
<reference evidence="7 8" key="1">
    <citation type="submission" date="2016-09" db="EMBL/GenBank/DDBJ databases">
        <authorList>
            <person name="Capua I."/>
            <person name="De Benedictis P."/>
            <person name="Joannis T."/>
            <person name="Lombin L.H."/>
            <person name="Cattoli G."/>
        </authorList>
    </citation>
    <scope>NUCLEOTIDE SEQUENCE [LARGE SCALE GENOMIC DNA]</scope>
    <source>
        <strain evidence="7 8">UB20</strain>
    </source>
</reference>
<dbReference type="InterPro" id="IPR036388">
    <property type="entry name" value="WH-like_DNA-bd_sf"/>
</dbReference>
<dbReference type="CDD" id="cd06171">
    <property type="entry name" value="Sigma70_r4"/>
    <property type="match status" value="1"/>
</dbReference>
<dbReference type="Proteomes" id="UP000182057">
    <property type="component" value="Unassembled WGS sequence"/>
</dbReference>
<dbReference type="InterPro" id="IPR013325">
    <property type="entry name" value="RNA_pol_sigma_r2"/>
</dbReference>
<dbReference type="Pfam" id="PF04542">
    <property type="entry name" value="Sigma70_r2"/>
    <property type="match status" value="1"/>
</dbReference>
<evidence type="ECO:0000256" key="1">
    <source>
        <dbReference type="ARBA" id="ARBA00010641"/>
    </source>
</evidence>
<accession>A0A1D3UYZ1</accession>
<keyword evidence="3" id="KW-0731">Sigma factor</keyword>
<feature type="domain" description="RNA polymerase sigma-70 region 2" evidence="5">
    <location>
        <begin position="34"/>
        <end position="100"/>
    </location>
</feature>
<dbReference type="GO" id="GO:0006352">
    <property type="term" value="P:DNA-templated transcription initiation"/>
    <property type="evidence" value="ECO:0007669"/>
    <property type="project" value="InterPro"/>
</dbReference>
<dbReference type="PANTHER" id="PTHR43133:SF46">
    <property type="entry name" value="RNA POLYMERASE SIGMA-70 FACTOR ECF SUBFAMILY"/>
    <property type="match status" value="1"/>
</dbReference>
<dbReference type="InterPro" id="IPR013249">
    <property type="entry name" value="RNA_pol_sigma70_r4_t2"/>
</dbReference>
<gene>
    <name evidence="7" type="primary">rpoE_3</name>
    <name evidence="7" type="ORF">TFUB20_02463</name>
</gene>
<dbReference type="Gene3D" id="1.10.1740.10">
    <property type="match status" value="1"/>
</dbReference>
<sequence length="186" mass="21510">MDNGCKRCTENRMMNEEQLITGCRKGDRTAQKELYELYSPRMLGVCLRYIGDRETARDVLQDGFVKVFSSFGGYKGEGPLGAWIRRIFVNESLEHLRRKTNVYRNTVDIDSIADYSTNEETAVSKLSADDLMHLIQSLPNSLRAVFNLFAIEGYSHKEIAGMLHIEESTSRSQYMRARRWLQNRIK</sequence>
<dbReference type="PANTHER" id="PTHR43133">
    <property type="entry name" value="RNA POLYMERASE ECF-TYPE SIGMA FACTO"/>
    <property type="match status" value="1"/>
</dbReference>
<evidence type="ECO:0000256" key="4">
    <source>
        <dbReference type="ARBA" id="ARBA00023163"/>
    </source>
</evidence>
<organism evidence="7 8">
    <name type="scientific">Tannerella forsythia</name>
    <name type="common">Bacteroides forsythus</name>
    <dbReference type="NCBI Taxonomy" id="28112"/>
    <lineage>
        <taxon>Bacteria</taxon>
        <taxon>Pseudomonadati</taxon>
        <taxon>Bacteroidota</taxon>
        <taxon>Bacteroidia</taxon>
        <taxon>Bacteroidales</taxon>
        <taxon>Tannerellaceae</taxon>
        <taxon>Tannerella</taxon>
    </lineage>
</organism>
<dbReference type="Gene3D" id="1.10.10.10">
    <property type="entry name" value="Winged helix-like DNA-binding domain superfamily/Winged helix DNA-binding domain"/>
    <property type="match status" value="1"/>
</dbReference>
<keyword evidence="2" id="KW-0805">Transcription regulation</keyword>
<dbReference type="GO" id="GO:0016987">
    <property type="term" value="F:sigma factor activity"/>
    <property type="evidence" value="ECO:0007669"/>
    <property type="project" value="UniProtKB-KW"/>
</dbReference>
<dbReference type="SUPFAM" id="SSF88946">
    <property type="entry name" value="Sigma2 domain of RNA polymerase sigma factors"/>
    <property type="match status" value="1"/>
</dbReference>
<dbReference type="AlphaFoldDB" id="A0A1D3UYZ1"/>
<evidence type="ECO:0000313" key="7">
    <source>
        <dbReference type="EMBL" id="SCQ24368.1"/>
    </source>
</evidence>
<dbReference type="InterPro" id="IPR039425">
    <property type="entry name" value="RNA_pol_sigma-70-like"/>
</dbReference>
<name>A0A1D3UYZ1_TANFO</name>
<evidence type="ECO:0000259" key="6">
    <source>
        <dbReference type="Pfam" id="PF08281"/>
    </source>
</evidence>
<comment type="similarity">
    <text evidence="1">Belongs to the sigma-70 factor family. ECF subfamily.</text>
</comment>
<dbReference type="GO" id="GO:0003677">
    <property type="term" value="F:DNA binding"/>
    <property type="evidence" value="ECO:0007669"/>
    <property type="project" value="InterPro"/>
</dbReference>